<dbReference type="AlphaFoldDB" id="A0A915D9P5"/>
<dbReference type="WBParaSite" id="jg16897">
    <property type="protein sequence ID" value="jg16897"/>
    <property type="gene ID" value="jg16897"/>
</dbReference>
<accession>A0A915D9P5</accession>
<evidence type="ECO:0000313" key="1">
    <source>
        <dbReference type="Proteomes" id="UP000887574"/>
    </source>
</evidence>
<sequence>MVPYVCALKTQWSDPIISQEILGRIRGYRKAKLSMFIHKENVLNRRYKDQDFYDTCALLRLKCNNTLNKETIPVVLHFFVHCRDLFFDYVQFTSFFVELWIISQPKNYLGGGRDFIRCQRFDFADLSDWPYYGVMTRKEITNFFTFFKTCALPTYALESNAKACDVFYMHCRNFIYKPMEFFHQFVESYLNVMDVSLIIPTIFFYGCSYADKVAIDQQFLQHYFATITELDGEEVINKYCYKFNNYSSSSCMELQFIENMVECT</sequence>
<protein>
    <submittedName>
        <fullName evidence="2">Uncharacterized protein</fullName>
    </submittedName>
</protein>
<organism evidence="1 2">
    <name type="scientific">Ditylenchus dipsaci</name>
    <dbReference type="NCBI Taxonomy" id="166011"/>
    <lineage>
        <taxon>Eukaryota</taxon>
        <taxon>Metazoa</taxon>
        <taxon>Ecdysozoa</taxon>
        <taxon>Nematoda</taxon>
        <taxon>Chromadorea</taxon>
        <taxon>Rhabditida</taxon>
        <taxon>Tylenchina</taxon>
        <taxon>Tylenchomorpha</taxon>
        <taxon>Sphaerularioidea</taxon>
        <taxon>Anguinidae</taxon>
        <taxon>Anguininae</taxon>
        <taxon>Ditylenchus</taxon>
    </lineage>
</organism>
<proteinExistence type="predicted"/>
<name>A0A915D9P5_9BILA</name>
<evidence type="ECO:0000313" key="2">
    <source>
        <dbReference type="WBParaSite" id="jg16897"/>
    </source>
</evidence>
<reference evidence="2" key="1">
    <citation type="submission" date="2022-11" db="UniProtKB">
        <authorList>
            <consortium name="WormBaseParasite"/>
        </authorList>
    </citation>
    <scope>IDENTIFICATION</scope>
</reference>
<dbReference type="Proteomes" id="UP000887574">
    <property type="component" value="Unplaced"/>
</dbReference>
<keyword evidence="1" id="KW-1185">Reference proteome</keyword>